<gene>
    <name evidence="1" type="ORF">DesyoDRAFT_4048</name>
</gene>
<keyword evidence="2" id="KW-1185">Reference proteome</keyword>
<dbReference type="HOGENOM" id="CLU_3042818_0_0_9"/>
<sequence length="149" mass="17161">MLFITSDPKDDVYQDVIDKAFKYCNEFILVVRKDLFLSSQAKLVLSSLSNSLMKIREQFEWPGTILGGGEPAIVCYFKTDNHAKKILKEVSNSLHSWVQPDLPEDLSFMKGNKLWLVNTSHESSSYFVTEEKEDLEEILGIRNLKIKQK</sequence>
<proteinExistence type="predicted"/>
<dbReference type="EMBL" id="CM001441">
    <property type="protein sequence ID" value="EHQ91018.1"/>
    <property type="molecule type" value="Genomic_DNA"/>
</dbReference>
<organism evidence="1 2">
    <name type="scientific">Desulfosporosinus youngiae DSM 17734</name>
    <dbReference type="NCBI Taxonomy" id="768710"/>
    <lineage>
        <taxon>Bacteria</taxon>
        <taxon>Bacillati</taxon>
        <taxon>Bacillota</taxon>
        <taxon>Clostridia</taxon>
        <taxon>Eubacteriales</taxon>
        <taxon>Desulfitobacteriaceae</taxon>
        <taxon>Desulfosporosinus</taxon>
    </lineage>
</organism>
<dbReference type="Proteomes" id="UP000005104">
    <property type="component" value="Chromosome"/>
</dbReference>
<dbReference type="STRING" id="768710.DesyoDRAFT_4048"/>
<reference evidence="1 2" key="1">
    <citation type="submission" date="2011-11" db="EMBL/GenBank/DDBJ databases">
        <title>The Noncontiguous Finished genome of Desulfosporosinus youngiae DSM 17734.</title>
        <authorList>
            <consortium name="US DOE Joint Genome Institute (JGI-PGF)"/>
            <person name="Lucas S."/>
            <person name="Han J."/>
            <person name="Lapidus A."/>
            <person name="Cheng J.-F."/>
            <person name="Goodwin L."/>
            <person name="Pitluck S."/>
            <person name="Peters L."/>
            <person name="Ovchinnikova G."/>
            <person name="Lu M."/>
            <person name="Land M.L."/>
            <person name="Hauser L."/>
            <person name="Pester M."/>
            <person name="Spring S."/>
            <person name="Ollivier B."/>
            <person name="Rattei T."/>
            <person name="Klenk H.-P."/>
            <person name="Wagner M."/>
            <person name="Loy A."/>
            <person name="Woyke T.J."/>
        </authorList>
    </citation>
    <scope>NUCLEOTIDE SEQUENCE [LARGE SCALE GENOMIC DNA]</scope>
    <source>
        <strain evidence="1 2">DSM 17734</strain>
    </source>
</reference>
<evidence type="ECO:0000313" key="2">
    <source>
        <dbReference type="Proteomes" id="UP000005104"/>
    </source>
</evidence>
<dbReference type="eggNOG" id="COG4886">
    <property type="taxonomic scope" value="Bacteria"/>
</dbReference>
<protein>
    <submittedName>
        <fullName evidence="1">Uncharacterized protein</fullName>
    </submittedName>
</protein>
<evidence type="ECO:0000313" key="1">
    <source>
        <dbReference type="EMBL" id="EHQ91018.1"/>
    </source>
</evidence>
<accession>H5XX78</accession>
<dbReference type="AlphaFoldDB" id="H5XX78"/>
<name>H5XX78_9FIRM</name>